<dbReference type="PROSITE" id="PS50222">
    <property type="entry name" value="EF_HAND_2"/>
    <property type="match status" value="2"/>
</dbReference>
<comment type="caution">
    <text evidence="4">The sequence shown here is derived from an EMBL/GenBank/DDBJ whole genome shotgun (WGS) entry which is preliminary data.</text>
</comment>
<dbReference type="InterPro" id="IPR002048">
    <property type="entry name" value="EF_hand_dom"/>
</dbReference>
<dbReference type="InterPro" id="IPR044590">
    <property type="entry name" value="CML48/49/50"/>
</dbReference>
<dbReference type="Gene3D" id="1.10.238.10">
    <property type="entry name" value="EF-hand"/>
    <property type="match status" value="1"/>
</dbReference>
<feature type="compositionally biased region" description="Pro residues" evidence="2">
    <location>
        <begin position="79"/>
        <end position="92"/>
    </location>
</feature>
<organism evidence="4 5">
    <name type="scientific">Stephania japonica</name>
    <dbReference type="NCBI Taxonomy" id="461633"/>
    <lineage>
        <taxon>Eukaryota</taxon>
        <taxon>Viridiplantae</taxon>
        <taxon>Streptophyta</taxon>
        <taxon>Embryophyta</taxon>
        <taxon>Tracheophyta</taxon>
        <taxon>Spermatophyta</taxon>
        <taxon>Magnoliopsida</taxon>
        <taxon>Ranunculales</taxon>
        <taxon>Menispermaceae</taxon>
        <taxon>Menispermoideae</taxon>
        <taxon>Cissampelideae</taxon>
        <taxon>Stephania</taxon>
    </lineage>
</organism>
<dbReference type="InterPro" id="IPR011992">
    <property type="entry name" value="EF-hand-dom_pair"/>
</dbReference>
<evidence type="ECO:0000256" key="1">
    <source>
        <dbReference type="ARBA" id="ARBA00022837"/>
    </source>
</evidence>
<dbReference type="SUPFAM" id="SSF47473">
    <property type="entry name" value="EF-hand"/>
    <property type="match status" value="1"/>
</dbReference>
<proteinExistence type="predicted"/>
<dbReference type="GO" id="GO:0005509">
    <property type="term" value="F:calcium ion binding"/>
    <property type="evidence" value="ECO:0007669"/>
    <property type="project" value="InterPro"/>
</dbReference>
<evidence type="ECO:0000256" key="2">
    <source>
        <dbReference type="SAM" id="MobiDB-lite"/>
    </source>
</evidence>
<feature type="compositionally biased region" description="Basic residues" evidence="2">
    <location>
        <begin position="121"/>
        <end position="134"/>
    </location>
</feature>
<dbReference type="PANTHER" id="PTHR46824">
    <property type="entry name" value="CALCIUM-BINDING PROTEIN CML48-RELATED"/>
    <property type="match status" value="1"/>
</dbReference>
<dbReference type="Proteomes" id="UP001417504">
    <property type="component" value="Unassembled WGS sequence"/>
</dbReference>
<accession>A0AAP0JA24</accession>
<feature type="compositionally biased region" description="Low complexity" evidence="2">
    <location>
        <begin position="68"/>
        <end position="78"/>
    </location>
</feature>
<feature type="region of interest" description="Disordered" evidence="2">
    <location>
        <begin position="18"/>
        <end position="134"/>
    </location>
</feature>
<dbReference type="Pfam" id="PF13499">
    <property type="entry name" value="EF-hand_7"/>
    <property type="match status" value="1"/>
</dbReference>
<dbReference type="PANTHER" id="PTHR46824:SF1">
    <property type="entry name" value="CALCIUM-BINDING PROTEIN CML49-RELATED"/>
    <property type="match status" value="1"/>
</dbReference>
<evidence type="ECO:0000259" key="3">
    <source>
        <dbReference type="PROSITE" id="PS50222"/>
    </source>
</evidence>
<feature type="domain" description="EF-hand" evidence="3">
    <location>
        <begin position="139"/>
        <end position="174"/>
    </location>
</feature>
<feature type="compositionally biased region" description="Basic and acidic residues" evidence="2">
    <location>
        <begin position="93"/>
        <end position="102"/>
    </location>
</feature>
<feature type="domain" description="EF-hand" evidence="3">
    <location>
        <begin position="205"/>
        <end position="240"/>
    </location>
</feature>
<dbReference type="InterPro" id="IPR018247">
    <property type="entry name" value="EF_Hand_1_Ca_BS"/>
</dbReference>
<evidence type="ECO:0000313" key="5">
    <source>
        <dbReference type="Proteomes" id="UP001417504"/>
    </source>
</evidence>
<protein>
    <recommendedName>
        <fullName evidence="3">EF-hand domain-containing protein</fullName>
    </recommendedName>
</protein>
<dbReference type="AlphaFoldDB" id="A0AAP0JA24"/>
<dbReference type="EMBL" id="JBBNAE010000004">
    <property type="protein sequence ID" value="KAK9130319.1"/>
    <property type="molecule type" value="Genomic_DNA"/>
</dbReference>
<name>A0AAP0JA24_9MAGN</name>
<dbReference type="Pfam" id="PF13202">
    <property type="entry name" value="EF-hand_5"/>
    <property type="match status" value="1"/>
</dbReference>
<dbReference type="SMART" id="SM00054">
    <property type="entry name" value="EFh"/>
    <property type="match status" value="2"/>
</dbReference>
<sequence>MKTGCVEYDANNEEIPTYSTAMSGYNNPPPPGPHGYGYAYAYSPGAPPPGQPPYAASPYGAPPPPTANPYAPAPSAYGAPPPQQPYSQPPSHPGDKPHKHESAASYHTAAAAAAAAEGIRGRGRGRTGARSRRWCRRRSRRGRIRAWWRIADQDGSGMIDDKELQRALSSYNQSFSLRTVHLLMYTFTATNSRKIGPKEFTQVFYSLQNWRAIFERFDRDRSGRIDASELQEALLSLGYTVSPDVLDLLVSKFDKTGGKSKAIEYDNFIEELKSCMGIVKLQDCCMRSNCNKVFSDVQPPHSSSSSSFHDRRNIDELIID</sequence>
<dbReference type="PROSITE" id="PS00018">
    <property type="entry name" value="EF_HAND_1"/>
    <property type="match status" value="2"/>
</dbReference>
<keyword evidence="5" id="KW-1185">Reference proteome</keyword>
<reference evidence="4 5" key="1">
    <citation type="submission" date="2024-01" db="EMBL/GenBank/DDBJ databases">
        <title>Genome assemblies of Stephania.</title>
        <authorList>
            <person name="Yang L."/>
        </authorList>
    </citation>
    <scope>NUCLEOTIDE SEQUENCE [LARGE SCALE GENOMIC DNA]</scope>
    <source>
        <strain evidence="4">QJT</strain>
        <tissue evidence="4">Leaf</tissue>
    </source>
</reference>
<gene>
    <name evidence="4" type="ORF">Sjap_010806</name>
</gene>
<feature type="compositionally biased region" description="Low complexity" evidence="2">
    <location>
        <begin position="109"/>
        <end position="118"/>
    </location>
</feature>
<keyword evidence="1" id="KW-0106">Calcium</keyword>
<evidence type="ECO:0000313" key="4">
    <source>
        <dbReference type="EMBL" id="KAK9130319.1"/>
    </source>
</evidence>